<sequence length="70" mass="7784">MNYKHAIVKTEGPVATLFCNGCGVEISQSTKHEDRQHFCIMCMSGNCKTKFKAELPGDHKFKDTTSKTCA</sequence>
<name>A0A364NJV3_9GAMM</name>
<dbReference type="EMBL" id="QKRX01000011">
    <property type="protein sequence ID" value="RAU17311.1"/>
    <property type="molecule type" value="Genomic_DNA"/>
</dbReference>
<comment type="caution">
    <text evidence="1">The sequence shown here is derived from an EMBL/GenBank/DDBJ whole genome shotgun (WGS) entry which is preliminary data.</text>
</comment>
<gene>
    <name evidence="1" type="ORF">DN062_13645</name>
</gene>
<proteinExistence type="predicted"/>
<dbReference type="Proteomes" id="UP000250744">
    <property type="component" value="Unassembled WGS sequence"/>
</dbReference>
<dbReference type="AlphaFoldDB" id="A0A364NJV3"/>
<reference evidence="1 2" key="1">
    <citation type="submission" date="2018-06" db="EMBL/GenBank/DDBJ databases">
        <title>Nitrincola tibetense sp. nov., isolated from Lake XuguoCo on Tibetan Plateau.</title>
        <authorList>
            <person name="Xing P."/>
        </authorList>
    </citation>
    <scope>NUCLEOTIDE SEQUENCE [LARGE SCALE GENOMIC DNA]</scope>
    <source>
        <strain evidence="2">xg18</strain>
    </source>
</reference>
<evidence type="ECO:0000313" key="2">
    <source>
        <dbReference type="Proteomes" id="UP000250744"/>
    </source>
</evidence>
<protein>
    <submittedName>
        <fullName evidence="1">Uncharacterized protein</fullName>
    </submittedName>
</protein>
<organism evidence="1 2">
    <name type="scientific">Nitrincola tibetensis</name>
    <dbReference type="NCBI Taxonomy" id="2219697"/>
    <lineage>
        <taxon>Bacteria</taxon>
        <taxon>Pseudomonadati</taxon>
        <taxon>Pseudomonadota</taxon>
        <taxon>Gammaproteobacteria</taxon>
        <taxon>Oceanospirillales</taxon>
        <taxon>Oceanospirillaceae</taxon>
        <taxon>Nitrincola</taxon>
    </lineage>
</organism>
<evidence type="ECO:0000313" key="1">
    <source>
        <dbReference type="EMBL" id="RAU17311.1"/>
    </source>
</evidence>
<accession>A0A364NJV3</accession>
<keyword evidence="2" id="KW-1185">Reference proteome</keyword>